<protein>
    <submittedName>
        <fullName evidence="1">Uncharacterized protein</fullName>
    </submittedName>
</protein>
<dbReference type="EMBL" id="MU863625">
    <property type="protein sequence ID" value="KAK4105303.1"/>
    <property type="molecule type" value="Genomic_DNA"/>
</dbReference>
<proteinExistence type="predicted"/>
<gene>
    <name evidence="1" type="ORF">N658DRAFT_114810</name>
</gene>
<comment type="caution">
    <text evidence="1">The sequence shown here is derived from an EMBL/GenBank/DDBJ whole genome shotgun (WGS) entry which is preliminary data.</text>
</comment>
<name>A0AAN6Q821_9PEZI</name>
<accession>A0AAN6Q821</accession>
<dbReference type="Proteomes" id="UP001305647">
    <property type="component" value="Unassembled WGS sequence"/>
</dbReference>
<sequence>MQRCSNVVDAPIWWLPKVDHCSCSHLPSFSPPSCASYFCIITLICFSCLHCNAHLPIHRSPVVSLALLVNSTPKPKLHHRTQSGSTSPMLLFRGYKCVRVRVAMLTLLCRHQTHESKGTSPPFLTTSTCTTSSDLTCGEVGKNNLMRKG</sequence>
<reference evidence="1" key="1">
    <citation type="journal article" date="2023" name="Mol. Phylogenet. Evol.">
        <title>Genome-scale phylogeny and comparative genomics of the fungal order Sordariales.</title>
        <authorList>
            <person name="Hensen N."/>
            <person name="Bonometti L."/>
            <person name="Westerberg I."/>
            <person name="Brannstrom I.O."/>
            <person name="Guillou S."/>
            <person name="Cros-Aarteil S."/>
            <person name="Calhoun S."/>
            <person name="Haridas S."/>
            <person name="Kuo A."/>
            <person name="Mondo S."/>
            <person name="Pangilinan J."/>
            <person name="Riley R."/>
            <person name="LaButti K."/>
            <person name="Andreopoulos B."/>
            <person name="Lipzen A."/>
            <person name="Chen C."/>
            <person name="Yan M."/>
            <person name="Daum C."/>
            <person name="Ng V."/>
            <person name="Clum A."/>
            <person name="Steindorff A."/>
            <person name="Ohm R.A."/>
            <person name="Martin F."/>
            <person name="Silar P."/>
            <person name="Natvig D.O."/>
            <person name="Lalanne C."/>
            <person name="Gautier V."/>
            <person name="Ament-Velasquez S.L."/>
            <person name="Kruys A."/>
            <person name="Hutchinson M.I."/>
            <person name="Powell A.J."/>
            <person name="Barry K."/>
            <person name="Miller A.N."/>
            <person name="Grigoriev I.V."/>
            <person name="Debuchy R."/>
            <person name="Gladieux P."/>
            <person name="Hiltunen Thoren M."/>
            <person name="Johannesson H."/>
        </authorList>
    </citation>
    <scope>NUCLEOTIDE SEQUENCE</scope>
    <source>
        <strain evidence="1">CBS 757.83</strain>
    </source>
</reference>
<keyword evidence="2" id="KW-1185">Reference proteome</keyword>
<reference evidence="1" key="2">
    <citation type="submission" date="2023-05" db="EMBL/GenBank/DDBJ databases">
        <authorList>
            <consortium name="Lawrence Berkeley National Laboratory"/>
            <person name="Steindorff A."/>
            <person name="Hensen N."/>
            <person name="Bonometti L."/>
            <person name="Westerberg I."/>
            <person name="Brannstrom I.O."/>
            <person name="Guillou S."/>
            <person name="Cros-Aarteil S."/>
            <person name="Calhoun S."/>
            <person name="Haridas S."/>
            <person name="Kuo A."/>
            <person name="Mondo S."/>
            <person name="Pangilinan J."/>
            <person name="Riley R."/>
            <person name="Labutti K."/>
            <person name="Andreopoulos B."/>
            <person name="Lipzen A."/>
            <person name="Chen C."/>
            <person name="Yanf M."/>
            <person name="Daum C."/>
            <person name="Ng V."/>
            <person name="Clum A."/>
            <person name="Ohm R."/>
            <person name="Martin F."/>
            <person name="Silar P."/>
            <person name="Natvig D."/>
            <person name="Lalanne C."/>
            <person name="Gautier V."/>
            <person name="Ament-Velasquez S.L."/>
            <person name="Kruys A."/>
            <person name="Hutchinson M.I."/>
            <person name="Powell A.J."/>
            <person name="Barry K."/>
            <person name="Miller A.N."/>
            <person name="Grigoriev I.V."/>
            <person name="Debuchy R."/>
            <person name="Gladieux P."/>
            <person name="Thoren M.H."/>
            <person name="Johannesson H."/>
        </authorList>
    </citation>
    <scope>NUCLEOTIDE SEQUENCE</scope>
    <source>
        <strain evidence="1">CBS 757.83</strain>
    </source>
</reference>
<evidence type="ECO:0000313" key="1">
    <source>
        <dbReference type="EMBL" id="KAK4105303.1"/>
    </source>
</evidence>
<evidence type="ECO:0000313" key="2">
    <source>
        <dbReference type="Proteomes" id="UP001305647"/>
    </source>
</evidence>
<dbReference type="AlphaFoldDB" id="A0AAN6Q821"/>
<organism evidence="1 2">
    <name type="scientific">Parathielavia hyrcaniae</name>
    <dbReference type="NCBI Taxonomy" id="113614"/>
    <lineage>
        <taxon>Eukaryota</taxon>
        <taxon>Fungi</taxon>
        <taxon>Dikarya</taxon>
        <taxon>Ascomycota</taxon>
        <taxon>Pezizomycotina</taxon>
        <taxon>Sordariomycetes</taxon>
        <taxon>Sordariomycetidae</taxon>
        <taxon>Sordariales</taxon>
        <taxon>Chaetomiaceae</taxon>
        <taxon>Parathielavia</taxon>
    </lineage>
</organism>